<dbReference type="EMBL" id="LAZR01000206">
    <property type="protein sequence ID" value="KKN82003.1"/>
    <property type="molecule type" value="Genomic_DNA"/>
</dbReference>
<reference evidence="1" key="1">
    <citation type="journal article" date="2015" name="Nature">
        <title>Complex archaea that bridge the gap between prokaryotes and eukaryotes.</title>
        <authorList>
            <person name="Spang A."/>
            <person name="Saw J.H."/>
            <person name="Jorgensen S.L."/>
            <person name="Zaremba-Niedzwiedzka K."/>
            <person name="Martijn J."/>
            <person name="Lind A.E."/>
            <person name="van Eijk R."/>
            <person name="Schleper C."/>
            <person name="Guy L."/>
            <person name="Ettema T.J."/>
        </authorList>
    </citation>
    <scope>NUCLEOTIDE SEQUENCE</scope>
</reference>
<protein>
    <submittedName>
        <fullName evidence="1">Uncharacterized protein</fullName>
    </submittedName>
</protein>
<gene>
    <name evidence="1" type="ORF">LCGC14_0312700</name>
</gene>
<dbReference type="AlphaFoldDB" id="A0A0F9WT51"/>
<name>A0A0F9WT51_9ZZZZ</name>
<accession>A0A0F9WT51</accession>
<proteinExistence type="predicted"/>
<sequence length="47" mass="4770">MGTTSTPATSLARVSQLATCAVSVLIGLHGWLHSIIQKGGDANAYGD</sequence>
<comment type="caution">
    <text evidence="1">The sequence shown here is derived from an EMBL/GenBank/DDBJ whole genome shotgun (WGS) entry which is preliminary data.</text>
</comment>
<organism evidence="1">
    <name type="scientific">marine sediment metagenome</name>
    <dbReference type="NCBI Taxonomy" id="412755"/>
    <lineage>
        <taxon>unclassified sequences</taxon>
        <taxon>metagenomes</taxon>
        <taxon>ecological metagenomes</taxon>
    </lineage>
</organism>
<evidence type="ECO:0000313" key="1">
    <source>
        <dbReference type="EMBL" id="KKN82003.1"/>
    </source>
</evidence>